<feature type="region of interest" description="Disordered" evidence="1">
    <location>
        <begin position="60"/>
        <end position="86"/>
    </location>
</feature>
<protein>
    <submittedName>
        <fullName evidence="2">Uncharacterized protein</fullName>
    </submittedName>
</protein>
<dbReference type="Proteomes" id="UP001229421">
    <property type="component" value="Unassembled WGS sequence"/>
</dbReference>
<feature type="region of interest" description="Disordered" evidence="1">
    <location>
        <begin position="171"/>
        <end position="197"/>
    </location>
</feature>
<dbReference type="EMBL" id="JAUHHV010000008">
    <property type="protein sequence ID" value="KAK1414032.1"/>
    <property type="molecule type" value="Genomic_DNA"/>
</dbReference>
<proteinExistence type="predicted"/>
<accession>A0AAD8NMC3</accession>
<feature type="region of interest" description="Disordered" evidence="1">
    <location>
        <begin position="1"/>
        <end position="28"/>
    </location>
</feature>
<name>A0AAD8NMC3_TARER</name>
<feature type="compositionally biased region" description="Polar residues" evidence="1">
    <location>
        <begin position="65"/>
        <end position="76"/>
    </location>
</feature>
<evidence type="ECO:0000313" key="2">
    <source>
        <dbReference type="EMBL" id="KAK1414032.1"/>
    </source>
</evidence>
<reference evidence="2" key="1">
    <citation type="journal article" date="2023" name="bioRxiv">
        <title>Improved chromosome-level genome assembly for marigold (Tagetes erecta).</title>
        <authorList>
            <person name="Jiang F."/>
            <person name="Yuan L."/>
            <person name="Wang S."/>
            <person name="Wang H."/>
            <person name="Xu D."/>
            <person name="Wang A."/>
            <person name="Fan W."/>
        </authorList>
    </citation>
    <scope>NUCLEOTIDE SEQUENCE</scope>
    <source>
        <strain evidence="2">WSJ</strain>
        <tissue evidence="2">Leaf</tissue>
    </source>
</reference>
<feature type="region of interest" description="Disordered" evidence="1">
    <location>
        <begin position="144"/>
        <end position="163"/>
    </location>
</feature>
<evidence type="ECO:0000313" key="3">
    <source>
        <dbReference type="Proteomes" id="UP001229421"/>
    </source>
</evidence>
<keyword evidence="3" id="KW-1185">Reference proteome</keyword>
<comment type="caution">
    <text evidence="2">The sequence shown here is derived from an EMBL/GenBank/DDBJ whole genome shotgun (WGS) entry which is preliminary data.</text>
</comment>
<feature type="compositionally biased region" description="Polar residues" evidence="1">
    <location>
        <begin position="175"/>
        <end position="185"/>
    </location>
</feature>
<dbReference type="AlphaFoldDB" id="A0AAD8NMC3"/>
<feature type="compositionally biased region" description="Basic residues" evidence="1">
    <location>
        <begin position="1"/>
        <end position="12"/>
    </location>
</feature>
<feature type="compositionally biased region" description="Low complexity" evidence="1">
    <location>
        <begin position="154"/>
        <end position="163"/>
    </location>
</feature>
<gene>
    <name evidence="2" type="ORF">QVD17_29770</name>
</gene>
<sequence length="326" mass="36482">MKANKVTKVKSKLNKDEAGTSSSNPEMTWNAICRRSSRLANKSKLAQVSHRVVHSLHSAMGLKSVEQSSSNPTQETRVLKDPPPYNLRKKAEKLQDFTIASEVTKKNASKILVKKMDQPYDSTVAYVVTEKNNLSKIHVKKMDQPYGHGEEPKQSQVSQQVVHSLHSATSLMPVEQSSSNPTQKTAAPKDPPPHDVKKKVEISQDFKVVSDITKKTDVSKIPVKKIDEPFSDDPTYHIRLDGHGEEPKQSWEKCILCNNDLSCSPNDIAHQSHADDEYKYRVKFIPQYLPAVDILPCGHAIHTECSKYVMSVESNVPDCILCLSMP</sequence>
<feature type="compositionally biased region" description="Basic and acidic residues" evidence="1">
    <location>
        <begin position="144"/>
        <end position="153"/>
    </location>
</feature>
<evidence type="ECO:0000256" key="1">
    <source>
        <dbReference type="SAM" id="MobiDB-lite"/>
    </source>
</evidence>
<organism evidence="2 3">
    <name type="scientific">Tagetes erecta</name>
    <name type="common">African marigold</name>
    <dbReference type="NCBI Taxonomy" id="13708"/>
    <lineage>
        <taxon>Eukaryota</taxon>
        <taxon>Viridiplantae</taxon>
        <taxon>Streptophyta</taxon>
        <taxon>Embryophyta</taxon>
        <taxon>Tracheophyta</taxon>
        <taxon>Spermatophyta</taxon>
        <taxon>Magnoliopsida</taxon>
        <taxon>eudicotyledons</taxon>
        <taxon>Gunneridae</taxon>
        <taxon>Pentapetalae</taxon>
        <taxon>asterids</taxon>
        <taxon>campanulids</taxon>
        <taxon>Asterales</taxon>
        <taxon>Asteraceae</taxon>
        <taxon>Asteroideae</taxon>
        <taxon>Heliantheae alliance</taxon>
        <taxon>Tageteae</taxon>
        <taxon>Tagetes</taxon>
    </lineage>
</organism>